<accession>A0A1J5RQ03</accession>
<dbReference type="EMBL" id="MLJW01000127">
    <property type="protein sequence ID" value="OIQ97801.1"/>
    <property type="molecule type" value="Genomic_DNA"/>
</dbReference>
<evidence type="ECO:0000313" key="6">
    <source>
        <dbReference type="EMBL" id="OIQ97801.1"/>
    </source>
</evidence>
<dbReference type="NCBIfam" id="TIGR02520">
    <property type="entry name" value="pilus_B_mal_scr"/>
    <property type="match status" value="1"/>
</dbReference>
<dbReference type="PANTHER" id="PTHR30332">
    <property type="entry name" value="PROBABLE GENERAL SECRETION PATHWAY PROTEIN D"/>
    <property type="match status" value="1"/>
</dbReference>
<name>A0A1J5RQ03_9ZZZZ</name>
<gene>
    <name evidence="6" type="primary">bfpB_2</name>
    <name evidence="6" type="ORF">GALL_201260</name>
</gene>
<evidence type="ECO:0000256" key="2">
    <source>
        <dbReference type="ARBA" id="ARBA00022729"/>
    </source>
</evidence>
<dbReference type="PROSITE" id="PS51257">
    <property type="entry name" value="PROKAR_LIPOPROTEIN"/>
    <property type="match status" value="1"/>
</dbReference>
<feature type="compositionally biased region" description="Low complexity" evidence="4">
    <location>
        <begin position="223"/>
        <end position="254"/>
    </location>
</feature>
<comment type="subcellular location">
    <subcellularLocation>
        <location evidence="1">Membrane</location>
    </subcellularLocation>
</comment>
<proteinExistence type="predicted"/>
<keyword evidence="3" id="KW-0472">Membrane</keyword>
<feature type="region of interest" description="Disordered" evidence="4">
    <location>
        <begin position="221"/>
        <end position="254"/>
    </location>
</feature>
<feature type="domain" description="Type II/III secretion system secretin-like" evidence="5">
    <location>
        <begin position="396"/>
        <end position="532"/>
    </location>
</feature>
<comment type="caution">
    <text evidence="6">The sequence shown here is derived from an EMBL/GenBank/DDBJ whole genome shotgun (WGS) entry which is preliminary data.</text>
</comment>
<keyword evidence="2" id="KW-0732">Signal</keyword>
<organism evidence="6">
    <name type="scientific">mine drainage metagenome</name>
    <dbReference type="NCBI Taxonomy" id="410659"/>
    <lineage>
        <taxon>unclassified sequences</taxon>
        <taxon>metagenomes</taxon>
        <taxon>ecological metagenomes</taxon>
    </lineage>
</organism>
<sequence>MKSKVLSIAQRAMTGVALLAGVLLAGCATQHEAQVRSAATQARVSRDMQKLRSPSAPPQLVVTRHDAPYLLGQSVPLQQPRPAVLRQTVVFQSAAALNLLQAAAEVSQISGVPVHVAPEVKSAILMAQSGAGSTTIASVGAKSATTIPGLPGLGAVTLPSLPDVSSRQGMLKISWNGDLSGLLDVMAAQAGCYWSYSPDDGVRFYLTKTHVFNVSAIPGTSDVSTSVSNAGSSAQSSGGSTSSSGNAGSTSQTASMTSSVDVYKQVKGDVEAIMNQQSSSASGLAATVHASYSVNPAAGQIVVTGTPAQIAAVGAYVKQLNAQLQQNVLIDVHVYAVSTNNSNDVSLNIQGAISSLLNSTAAKFTLGSTAAPVSGATQAGLSLVSGNFSAQAVAQALATVGNVSLVTSGSVLALNGQPTPMQVAQQRSYVASASVTTTANVGSSATITPGQYTTGFSGNFLPLVRGDDVMLQYSINLTQDLGLQTFSSSGTTIELPNLATQAFQQRVVVRSGQTLVISGFEQSGSTDNRQGVGNPNFLGLGGARSASTSRTALVIVMHVLKVRA</sequence>
<keyword evidence="6" id="KW-0449">Lipoprotein</keyword>
<dbReference type="Pfam" id="PF00263">
    <property type="entry name" value="Secretin"/>
    <property type="match status" value="1"/>
</dbReference>
<evidence type="ECO:0000256" key="1">
    <source>
        <dbReference type="ARBA" id="ARBA00004370"/>
    </source>
</evidence>
<dbReference type="InterPro" id="IPR013359">
    <property type="entry name" value="Pilus_4B_PilN"/>
</dbReference>
<reference evidence="6" key="1">
    <citation type="submission" date="2016-10" db="EMBL/GenBank/DDBJ databases">
        <title>Sequence of Gallionella enrichment culture.</title>
        <authorList>
            <person name="Poehlein A."/>
            <person name="Muehling M."/>
            <person name="Daniel R."/>
        </authorList>
    </citation>
    <scope>NUCLEOTIDE SEQUENCE</scope>
</reference>
<dbReference type="GO" id="GO:0016020">
    <property type="term" value="C:membrane"/>
    <property type="evidence" value="ECO:0007669"/>
    <property type="project" value="UniProtKB-SubCell"/>
</dbReference>
<dbReference type="GO" id="GO:0009306">
    <property type="term" value="P:protein secretion"/>
    <property type="evidence" value="ECO:0007669"/>
    <property type="project" value="InterPro"/>
</dbReference>
<evidence type="ECO:0000259" key="5">
    <source>
        <dbReference type="Pfam" id="PF00263"/>
    </source>
</evidence>
<dbReference type="AlphaFoldDB" id="A0A1J5RQ03"/>
<evidence type="ECO:0000256" key="4">
    <source>
        <dbReference type="SAM" id="MobiDB-lite"/>
    </source>
</evidence>
<protein>
    <submittedName>
        <fullName evidence="6">Outer membrane lipoprotein BfpB</fullName>
    </submittedName>
</protein>
<evidence type="ECO:0000256" key="3">
    <source>
        <dbReference type="ARBA" id="ARBA00023136"/>
    </source>
</evidence>
<dbReference type="InterPro" id="IPR004846">
    <property type="entry name" value="T2SS/T3SS_dom"/>
</dbReference>
<dbReference type="PANTHER" id="PTHR30332:SF24">
    <property type="entry name" value="SECRETIN GSPD-RELATED"/>
    <property type="match status" value="1"/>
</dbReference>
<dbReference type="InterPro" id="IPR050810">
    <property type="entry name" value="Bact_Secretion_Sys_Channel"/>
</dbReference>